<dbReference type="HOGENOM" id="CLU_419727_0_0_11"/>
<dbReference type="SMART" id="SM00388">
    <property type="entry name" value="HisKA"/>
    <property type="match status" value="1"/>
</dbReference>
<dbReference type="InterPro" id="IPR003660">
    <property type="entry name" value="HAMP_dom"/>
</dbReference>
<dbReference type="PROSITE" id="PS50109">
    <property type="entry name" value="HIS_KIN"/>
    <property type="match status" value="1"/>
</dbReference>
<keyword evidence="20" id="KW-1185">Reference proteome</keyword>
<feature type="region of interest" description="Disordered" evidence="14">
    <location>
        <begin position="1"/>
        <end position="48"/>
    </location>
</feature>
<feature type="domain" description="Histidine kinase" evidence="16">
    <location>
        <begin position="430"/>
        <end position="649"/>
    </location>
</feature>
<dbReference type="KEGG" id="sxi:SXIM_40420"/>
<evidence type="ECO:0000259" key="16">
    <source>
        <dbReference type="PROSITE" id="PS50109"/>
    </source>
</evidence>
<evidence type="ECO:0000259" key="17">
    <source>
        <dbReference type="PROSITE" id="PS50110"/>
    </source>
</evidence>
<dbReference type="SUPFAM" id="SSF52172">
    <property type="entry name" value="CheY-like"/>
    <property type="match status" value="1"/>
</dbReference>
<evidence type="ECO:0000256" key="5">
    <source>
        <dbReference type="ARBA" id="ARBA00022679"/>
    </source>
</evidence>
<dbReference type="FunFam" id="1.10.287.130:FF:000001">
    <property type="entry name" value="Two-component sensor histidine kinase"/>
    <property type="match status" value="1"/>
</dbReference>
<dbReference type="GO" id="GO:0003677">
    <property type="term" value="F:DNA binding"/>
    <property type="evidence" value="ECO:0007669"/>
    <property type="project" value="UniProtKB-KW"/>
</dbReference>
<dbReference type="GO" id="GO:0000155">
    <property type="term" value="F:phosphorelay sensor kinase activity"/>
    <property type="evidence" value="ECO:0007669"/>
    <property type="project" value="InterPro"/>
</dbReference>
<evidence type="ECO:0000256" key="10">
    <source>
        <dbReference type="ARBA" id="ARBA00023015"/>
    </source>
</evidence>
<dbReference type="EC" id="2.7.13.3" evidence="3"/>
<dbReference type="SMART" id="SM00387">
    <property type="entry name" value="HATPase_c"/>
    <property type="match status" value="1"/>
</dbReference>
<dbReference type="CDD" id="cd06225">
    <property type="entry name" value="HAMP"/>
    <property type="match status" value="1"/>
</dbReference>
<dbReference type="Gene3D" id="6.10.250.690">
    <property type="match status" value="1"/>
</dbReference>
<dbReference type="CDD" id="cd00082">
    <property type="entry name" value="HisKA"/>
    <property type="match status" value="1"/>
</dbReference>
<dbReference type="Pfam" id="PF00072">
    <property type="entry name" value="Response_reg"/>
    <property type="match status" value="1"/>
</dbReference>
<dbReference type="GO" id="GO:0006355">
    <property type="term" value="P:regulation of DNA-templated transcription"/>
    <property type="evidence" value="ECO:0007669"/>
    <property type="project" value="InterPro"/>
</dbReference>
<dbReference type="InterPro" id="IPR004358">
    <property type="entry name" value="Sig_transdc_His_kin-like_C"/>
</dbReference>
<name>A0A0F7CPX6_9ACTN</name>
<evidence type="ECO:0000256" key="4">
    <source>
        <dbReference type="ARBA" id="ARBA00022553"/>
    </source>
</evidence>
<dbReference type="EMBL" id="CP009922">
    <property type="protein sequence ID" value="AKG45426.1"/>
    <property type="molecule type" value="Genomic_DNA"/>
</dbReference>
<dbReference type="Pfam" id="PF00672">
    <property type="entry name" value="HAMP"/>
    <property type="match status" value="1"/>
</dbReference>
<evidence type="ECO:0000256" key="13">
    <source>
        <dbReference type="PROSITE-ProRule" id="PRU00169"/>
    </source>
</evidence>
<dbReference type="Gene3D" id="1.10.10.10">
    <property type="entry name" value="Winged helix-like DNA-binding domain superfamily/Winged helix DNA-binding domain"/>
    <property type="match status" value="1"/>
</dbReference>
<sequence>MTQTHTRTADRTTTGEPAHEGGTPEQDEQTHERAAGHTAATASTPGAQRRVLVVEDDPTIVEAIAARLRAEGFLVQTAADGPAAVETAASWHPDLLVLDVMLPGFDGLEVCRRVQSQRPVPVLMLTARDDETDMLVGLGVGADDYMTKPFSMRELVARTHVLLRRVERATVAATTPRPGSVRLGDLEIDRTQRRVRAAGKDVHLTPTEFDLLMCLARSPGRCSPANSCSPRSGTGRTPPAPVRWTAMSRHSAERSEPSGSVPSTVSGTPWRLPPDSPRNPRSPGRRPSRAEPVPDPASAPGTPLTRRAWSLLRPLDPYRSVKAALGWLVIVSVGITTVLILMAYRSDIELQVIAIIAIIASLLVTQFVAHSLAAPLLEMTAASRAMARGDYGRRVHVARRDELGDLADAFNRMAADLQAVDRHRKELVANVSHELRTPIAGLRAVLENVVDGVSEADPQTMATALRQTERLGRLVEQLLDLSRLENGVVPLAARSFQVEPYLNAVMDGAHMAMGRGHSRTDVRLRLEVAAGLRAHADPERLDQVVTNLVDNAIKHSPRDGTVTVLAGPGQQPGGLVLEVLDEGPGIPPAQRDLVFERFGRGTNGVTQRDGGTGLGLAIARWAVDLHGGTIGVAESIRGCRIRLTLPGNSQVKG</sequence>
<evidence type="ECO:0000256" key="15">
    <source>
        <dbReference type="SAM" id="Phobius"/>
    </source>
</evidence>
<keyword evidence="12" id="KW-0804">Transcription</keyword>
<protein>
    <recommendedName>
        <fullName evidence="3">histidine kinase</fullName>
        <ecNumber evidence="3">2.7.13.3</ecNumber>
    </recommendedName>
</protein>
<feature type="compositionally biased region" description="Polar residues" evidence="14">
    <location>
        <begin position="257"/>
        <end position="267"/>
    </location>
</feature>
<dbReference type="GO" id="GO:0005886">
    <property type="term" value="C:plasma membrane"/>
    <property type="evidence" value="ECO:0007669"/>
    <property type="project" value="UniProtKB-SubCell"/>
</dbReference>
<dbReference type="PATRIC" id="fig|408015.6.peg.4093"/>
<dbReference type="Gene3D" id="3.30.565.10">
    <property type="entry name" value="Histidine kinase-like ATPase, C-terminal domain"/>
    <property type="match status" value="1"/>
</dbReference>
<keyword evidence="6 15" id="KW-0812">Transmembrane</keyword>
<keyword evidence="11" id="KW-0238">DNA-binding</keyword>
<dbReference type="InterPro" id="IPR036097">
    <property type="entry name" value="HisK_dim/P_sf"/>
</dbReference>
<dbReference type="SMART" id="SM00304">
    <property type="entry name" value="HAMP"/>
    <property type="match status" value="1"/>
</dbReference>
<dbReference type="InterPro" id="IPR003594">
    <property type="entry name" value="HATPase_dom"/>
</dbReference>
<dbReference type="Gene3D" id="3.40.50.2300">
    <property type="match status" value="1"/>
</dbReference>
<evidence type="ECO:0000256" key="11">
    <source>
        <dbReference type="ARBA" id="ARBA00023125"/>
    </source>
</evidence>
<dbReference type="InterPro" id="IPR036388">
    <property type="entry name" value="WH-like_DNA-bd_sf"/>
</dbReference>
<dbReference type="InterPro" id="IPR036890">
    <property type="entry name" value="HATPase_C_sf"/>
</dbReference>
<keyword evidence="4 13" id="KW-0597">Phosphoprotein</keyword>
<feature type="modified residue" description="4-aspartylphosphate" evidence="13">
    <location>
        <position position="99"/>
    </location>
</feature>
<dbReference type="InterPro" id="IPR016032">
    <property type="entry name" value="Sig_transdc_resp-reg_C-effctor"/>
</dbReference>
<dbReference type="Pfam" id="PF02518">
    <property type="entry name" value="HATPase_c"/>
    <property type="match status" value="1"/>
</dbReference>
<comment type="subcellular location">
    <subcellularLocation>
        <location evidence="2">Cell membrane</location>
    </subcellularLocation>
</comment>
<evidence type="ECO:0000259" key="18">
    <source>
        <dbReference type="PROSITE" id="PS50885"/>
    </source>
</evidence>
<accession>A0A0F7CPX6</accession>
<evidence type="ECO:0000256" key="8">
    <source>
        <dbReference type="ARBA" id="ARBA00022989"/>
    </source>
</evidence>
<dbReference type="InterPro" id="IPR003661">
    <property type="entry name" value="HisK_dim/P_dom"/>
</dbReference>
<dbReference type="PRINTS" id="PR00344">
    <property type="entry name" value="BCTRLSENSOR"/>
</dbReference>
<dbReference type="SUPFAM" id="SSF47384">
    <property type="entry name" value="Homodimeric domain of signal transducing histidine kinase"/>
    <property type="match status" value="1"/>
</dbReference>
<proteinExistence type="predicted"/>
<feature type="compositionally biased region" description="Polar residues" evidence="14">
    <location>
        <begin position="224"/>
        <end position="235"/>
    </location>
</feature>
<dbReference type="InterPro" id="IPR005467">
    <property type="entry name" value="His_kinase_dom"/>
</dbReference>
<keyword evidence="9" id="KW-0902">Two-component regulatory system</keyword>
<feature type="compositionally biased region" description="Low complexity" evidence="14">
    <location>
        <begin position="1"/>
        <end position="14"/>
    </location>
</feature>
<dbReference type="PROSITE" id="PS50110">
    <property type="entry name" value="RESPONSE_REGULATORY"/>
    <property type="match status" value="1"/>
</dbReference>
<dbReference type="Proteomes" id="UP000034034">
    <property type="component" value="Chromosome"/>
</dbReference>
<dbReference type="FunFam" id="3.40.50.2300:FF:000001">
    <property type="entry name" value="DNA-binding response regulator PhoB"/>
    <property type="match status" value="1"/>
</dbReference>
<dbReference type="CDD" id="cd17574">
    <property type="entry name" value="REC_OmpR"/>
    <property type="match status" value="1"/>
</dbReference>
<evidence type="ECO:0000256" key="2">
    <source>
        <dbReference type="ARBA" id="ARBA00004236"/>
    </source>
</evidence>
<comment type="catalytic activity">
    <reaction evidence="1">
        <text>ATP + protein L-histidine = ADP + protein N-phospho-L-histidine.</text>
        <dbReference type="EC" id="2.7.13.3"/>
    </reaction>
</comment>
<dbReference type="Gene3D" id="1.10.287.130">
    <property type="match status" value="1"/>
</dbReference>
<keyword evidence="8 15" id="KW-1133">Transmembrane helix</keyword>
<dbReference type="Pfam" id="PF00512">
    <property type="entry name" value="HisKA"/>
    <property type="match status" value="1"/>
</dbReference>
<dbReference type="PANTHER" id="PTHR43547">
    <property type="entry name" value="TWO-COMPONENT HISTIDINE KINASE"/>
    <property type="match status" value="1"/>
</dbReference>
<evidence type="ECO:0000256" key="9">
    <source>
        <dbReference type="ARBA" id="ARBA00023012"/>
    </source>
</evidence>
<dbReference type="STRING" id="408015.SXIM_40420"/>
<dbReference type="AlphaFoldDB" id="A0A0F7CPX6"/>
<dbReference type="PROSITE" id="PS50885">
    <property type="entry name" value="HAMP"/>
    <property type="match status" value="1"/>
</dbReference>
<dbReference type="SUPFAM" id="SSF55874">
    <property type="entry name" value="ATPase domain of HSP90 chaperone/DNA topoisomerase II/histidine kinase"/>
    <property type="match status" value="1"/>
</dbReference>
<dbReference type="SMART" id="SM00448">
    <property type="entry name" value="REC"/>
    <property type="match status" value="1"/>
</dbReference>
<evidence type="ECO:0000256" key="6">
    <source>
        <dbReference type="ARBA" id="ARBA00022692"/>
    </source>
</evidence>
<keyword evidence="7 19" id="KW-0418">Kinase</keyword>
<evidence type="ECO:0000256" key="1">
    <source>
        <dbReference type="ARBA" id="ARBA00000085"/>
    </source>
</evidence>
<evidence type="ECO:0000313" key="19">
    <source>
        <dbReference type="EMBL" id="AKG45426.1"/>
    </source>
</evidence>
<feature type="transmembrane region" description="Helical" evidence="15">
    <location>
        <begin position="350"/>
        <end position="377"/>
    </location>
</feature>
<keyword evidence="15" id="KW-0472">Membrane</keyword>
<feature type="transmembrane region" description="Helical" evidence="15">
    <location>
        <begin position="323"/>
        <end position="344"/>
    </location>
</feature>
<feature type="region of interest" description="Disordered" evidence="14">
    <location>
        <begin position="221"/>
        <end position="303"/>
    </location>
</feature>
<feature type="domain" description="HAMP" evidence="18">
    <location>
        <begin position="370"/>
        <end position="422"/>
    </location>
</feature>
<organism evidence="19 20">
    <name type="scientific">Streptomyces xiamenensis</name>
    <dbReference type="NCBI Taxonomy" id="408015"/>
    <lineage>
        <taxon>Bacteria</taxon>
        <taxon>Bacillati</taxon>
        <taxon>Actinomycetota</taxon>
        <taxon>Actinomycetes</taxon>
        <taxon>Kitasatosporales</taxon>
        <taxon>Streptomycetaceae</taxon>
        <taxon>Streptomyces</taxon>
    </lineage>
</organism>
<dbReference type="SUPFAM" id="SSF158472">
    <property type="entry name" value="HAMP domain-like"/>
    <property type="match status" value="1"/>
</dbReference>
<dbReference type="CDD" id="cd00075">
    <property type="entry name" value="HATPase"/>
    <property type="match status" value="1"/>
</dbReference>
<evidence type="ECO:0000256" key="3">
    <source>
        <dbReference type="ARBA" id="ARBA00012438"/>
    </source>
</evidence>
<dbReference type="InterPro" id="IPR001789">
    <property type="entry name" value="Sig_transdc_resp-reg_receiver"/>
</dbReference>
<evidence type="ECO:0000313" key="20">
    <source>
        <dbReference type="Proteomes" id="UP000034034"/>
    </source>
</evidence>
<reference evidence="19" key="1">
    <citation type="submission" date="2019-08" db="EMBL/GenBank/DDBJ databases">
        <title>Complete genome sequence of a mangrove-derived Streptomyces xiamenensis.</title>
        <authorList>
            <person name="Xu J."/>
        </authorList>
    </citation>
    <scope>NUCLEOTIDE SEQUENCE</scope>
    <source>
        <strain evidence="19">318</strain>
    </source>
</reference>
<dbReference type="InterPro" id="IPR011006">
    <property type="entry name" value="CheY-like_superfamily"/>
</dbReference>
<dbReference type="Gene3D" id="6.10.340.10">
    <property type="match status" value="1"/>
</dbReference>
<keyword evidence="5" id="KW-0808">Transferase</keyword>
<gene>
    <name evidence="19" type="ORF">SXIM_40420</name>
</gene>
<feature type="domain" description="Response regulatory" evidence="17">
    <location>
        <begin position="50"/>
        <end position="163"/>
    </location>
</feature>
<dbReference type="SUPFAM" id="SSF46894">
    <property type="entry name" value="C-terminal effector domain of the bipartite response regulators"/>
    <property type="match status" value="1"/>
</dbReference>
<evidence type="ECO:0000256" key="7">
    <source>
        <dbReference type="ARBA" id="ARBA00022777"/>
    </source>
</evidence>
<keyword evidence="10" id="KW-0805">Transcription regulation</keyword>
<evidence type="ECO:0000256" key="14">
    <source>
        <dbReference type="SAM" id="MobiDB-lite"/>
    </source>
</evidence>
<dbReference type="PANTHER" id="PTHR43547:SF2">
    <property type="entry name" value="HYBRID SIGNAL TRANSDUCTION HISTIDINE KINASE C"/>
    <property type="match status" value="1"/>
</dbReference>
<evidence type="ECO:0000256" key="12">
    <source>
        <dbReference type="ARBA" id="ARBA00023163"/>
    </source>
</evidence>